<feature type="compositionally biased region" description="Acidic residues" evidence="2">
    <location>
        <begin position="71"/>
        <end position="82"/>
    </location>
</feature>
<dbReference type="InterPro" id="IPR014048">
    <property type="entry name" value="MethylDNA_cys_MeTrfase_DNA-bd"/>
</dbReference>
<dbReference type="GO" id="GO:0006281">
    <property type="term" value="P:DNA repair"/>
    <property type="evidence" value="ECO:0007669"/>
    <property type="project" value="InterPro"/>
</dbReference>
<dbReference type="Proteomes" id="UP001214603">
    <property type="component" value="Chromosome 2"/>
</dbReference>
<feature type="domain" description="Methylated-DNA-[protein]-cysteine S-methyltransferase DNA binding" evidence="3">
    <location>
        <begin position="94"/>
        <end position="121"/>
    </location>
</feature>
<proteinExistence type="predicted"/>
<dbReference type="InterPro" id="IPR036217">
    <property type="entry name" value="MethylDNA_cys_MeTrfase_DNAb"/>
</dbReference>
<accession>A0AAF0IWC5</accession>
<evidence type="ECO:0000313" key="4">
    <source>
        <dbReference type="EMBL" id="WFD02886.1"/>
    </source>
</evidence>
<dbReference type="SUPFAM" id="SSF46767">
    <property type="entry name" value="Methylated DNA-protein cysteine methyltransferase, C-terminal domain"/>
    <property type="match status" value="1"/>
</dbReference>
<gene>
    <name evidence="4" type="ORF">MOBT1_001573</name>
</gene>
<evidence type="ECO:0000313" key="5">
    <source>
        <dbReference type="Proteomes" id="UP001214603"/>
    </source>
</evidence>
<dbReference type="Gene3D" id="1.10.10.10">
    <property type="entry name" value="Winged helix-like DNA-binding domain superfamily/Winged helix DNA-binding domain"/>
    <property type="match status" value="1"/>
</dbReference>
<organism evidence="4 5">
    <name type="scientific">Malassezia obtusa</name>
    <dbReference type="NCBI Taxonomy" id="76774"/>
    <lineage>
        <taxon>Eukaryota</taxon>
        <taxon>Fungi</taxon>
        <taxon>Dikarya</taxon>
        <taxon>Basidiomycota</taxon>
        <taxon>Ustilaginomycotina</taxon>
        <taxon>Malasseziomycetes</taxon>
        <taxon>Malasseziales</taxon>
        <taxon>Malasseziaceae</taxon>
        <taxon>Malassezia</taxon>
    </lineage>
</organism>
<dbReference type="EMBL" id="CP119935">
    <property type="protein sequence ID" value="WFD02886.1"/>
    <property type="molecule type" value="Genomic_DNA"/>
</dbReference>
<dbReference type="InterPro" id="IPR036388">
    <property type="entry name" value="WH-like_DNA-bd_sf"/>
</dbReference>
<evidence type="ECO:0000256" key="2">
    <source>
        <dbReference type="SAM" id="MobiDB-lite"/>
    </source>
</evidence>
<feature type="region of interest" description="Disordered" evidence="2">
    <location>
        <begin position="34"/>
        <end position="82"/>
    </location>
</feature>
<keyword evidence="1" id="KW-0227">DNA damage</keyword>
<evidence type="ECO:0000259" key="3">
    <source>
        <dbReference type="Pfam" id="PF01035"/>
    </source>
</evidence>
<reference evidence="4" key="1">
    <citation type="submission" date="2023-03" db="EMBL/GenBank/DDBJ databases">
        <title>Mating type loci evolution in Malassezia.</title>
        <authorList>
            <person name="Coelho M.A."/>
        </authorList>
    </citation>
    <scope>NUCLEOTIDE SEQUENCE</scope>
    <source>
        <strain evidence="4">CBS 7876</strain>
    </source>
</reference>
<dbReference type="GO" id="GO:0003824">
    <property type="term" value="F:catalytic activity"/>
    <property type="evidence" value="ECO:0007669"/>
    <property type="project" value="InterPro"/>
</dbReference>
<sequence>MTRYVHDGEALAREVGKDLRGLLDDIVKVVPPEEAERVNADKQQAAVPVEEKSAADATTEKPASQPHTLDDPDDFAWDDDDEEDMVKNTESTLVYDLVRKIPYGKVTTYGSIAKMAGYPRRTCKRLN</sequence>
<dbReference type="AlphaFoldDB" id="A0AAF0IWC5"/>
<evidence type="ECO:0000256" key="1">
    <source>
        <dbReference type="ARBA" id="ARBA00022763"/>
    </source>
</evidence>
<dbReference type="Pfam" id="PF01035">
    <property type="entry name" value="DNA_binding_1"/>
    <property type="match status" value="1"/>
</dbReference>
<name>A0AAF0IWC5_9BASI</name>
<keyword evidence="5" id="KW-1185">Reference proteome</keyword>
<protein>
    <recommendedName>
        <fullName evidence="3">Methylated-DNA-[protein]-cysteine S-methyltransferase DNA binding domain-containing protein</fullName>
    </recommendedName>
</protein>